<dbReference type="GO" id="GO:1903108">
    <property type="term" value="P:regulation of mitochondrial transcription"/>
    <property type="evidence" value="ECO:0007669"/>
    <property type="project" value="TreeGrafter"/>
</dbReference>
<dbReference type="PANTHER" id="PTHR13633">
    <property type="entry name" value="MITOCHONDRIAL TRANSCRIPTION RESCUE FACTOR 1"/>
    <property type="match status" value="1"/>
</dbReference>
<evidence type="ECO:0000313" key="3">
    <source>
        <dbReference type="Proteomes" id="UP000827092"/>
    </source>
</evidence>
<dbReference type="GO" id="GO:0003723">
    <property type="term" value="F:RNA binding"/>
    <property type="evidence" value="ECO:0007669"/>
    <property type="project" value="TreeGrafter"/>
</dbReference>
<dbReference type="SUPFAM" id="SSF55174">
    <property type="entry name" value="Alpha-L RNA-binding motif"/>
    <property type="match status" value="1"/>
</dbReference>
<protein>
    <recommendedName>
        <fullName evidence="1">Mitochondrial transcription rescue factor 1 C-terminal domain-containing protein</fullName>
    </recommendedName>
</protein>
<sequence length="222" mass="25107">MNYLVTRLSSSAKYLIRLRHGAISPLVTSKQIESYVHPSTMSYYRPSTCLLNKSICSSVNKSLLLQPCSLYSKKKKQSKIKEEVEESDDEDAEEMEETNEIIDDYNLVIKSVASLRIDSVLKAALGTSRKKIEKDFYSTKIRINGETALKKAAVVRVDDELDLIKSSHPENNKMLLVDRIVIKSIGRVNDNGNFPIKMQVFKSLAIENYSDPYMKSSLSEAD</sequence>
<proteinExistence type="predicted"/>
<dbReference type="AlphaFoldDB" id="A0AAV6UVU3"/>
<evidence type="ECO:0000259" key="1">
    <source>
        <dbReference type="Pfam" id="PF25818"/>
    </source>
</evidence>
<dbReference type="InterPro" id="IPR057896">
    <property type="entry name" value="MTRES1_C"/>
</dbReference>
<evidence type="ECO:0000313" key="2">
    <source>
        <dbReference type="EMBL" id="KAG8188309.1"/>
    </source>
</evidence>
<dbReference type="Proteomes" id="UP000827092">
    <property type="component" value="Unassembled WGS sequence"/>
</dbReference>
<comment type="caution">
    <text evidence="2">The sequence shown here is derived from an EMBL/GenBank/DDBJ whole genome shotgun (WGS) entry which is preliminary data.</text>
</comment>
<gene>
    <name evidence="2" type="ORF">JTE90_008951</name>
</gene>
<dbReference type="PANTHER" id="PTHR13633:SF3">
    <property type="entry name" value="MITOCHONDRIAL TRANSCRIPTION RESCUE FACTOR 1"/>
    <property type="match status" value="1"/>
</dbReference>
<reference evidence="2 3" key="1">
    <citation type="journal article" date="2022" name="Nat. Ecol. Evol.">
        <title>A masculinizing supergene underlies an exaggerated male reproductive morph in a spider.</title>
        <authorList>
            <person name="Hendrickx F."/>
            <person name="De Corte Z."/>
            <person name="Sonet G."/>
            <person name="Van Belleghem S.M."/>
            <person name="Kostlbacher S."/>
            <person name="Vangestel C."/>
        </authorList>
    </citation>
    <scope>NUCLEOTIDE SEQUENCE [LARGE SCALE GENOMIC DNA]</scope>
    <source>
        <strain evidence="2">W744_W776</strain>
    </source>
</reference>
<feature type="domain" description="Mitochondrial transcription rescue factor 1 C-terminal" evidence="1">
    <location>
        <begin position="110"/>
        <end position="206"/>
    </location>
</feature>
<accession>A0AAV6UVU3</accession>
<organism evidence="2 3">
    <name type="scientific">Oedothorax gibbosus</name>
    <dbReference type="NCBI Taxonomy" id="931172"/>
    <lineage>
        <taxon>Eukaryota</taxon>
        <taxon>Metazoa</taxon>
        <taxon>Ecdysozoa</taxon>
        <taxon>Arthropoda</taxon>
        <taxon>Chelicerata</taxon>
        <taxon>Arachnida</taxon>
        <taxon>Araneae</taxon>
        <taxon>Araneomorphae</taxon>
        <taxon>Entelegynae</taxon>
        <taxon>Araneoidea</taxon>
        <taxon>Linyphiidae</taxon>
        <taxon>Erigoninae</taxon>
        <taxon>Oedothorax</taxon>
    </lineage>
</organism>
<dbReference type="Pfam" id="PF25818">
    <property type="entry name" value="MTRES1_C"/>
    <property type="match status" value="1"/>
</dbReference>
<name>A0AAV6UVU3_9ARAC</name>
<keyword evidence="3" id="KW-1185">Reference proteome</keyword>
<dbReference type="EMBL" id="JAFNEN010000242">
    <property type="protein sequence ID" value="KAG8188309.1"/>
    <property type="molecule type" value="Genomic_DNA"/>
</dbReference>
<dbReference type="GO" id="GO:0005739">
    <property type="term" value="C:mitochondrion"/>
    <property type="evidence" value="ECO:0007669"/>
    <property type="project" value="TreeGrafter"/>
</dbReference>